<evidence type="ECO:0000256" key="2">
    <source>
        <dbReference type="SAM" id="Phobius"/>
    </source>
</evidence>
<evidence type="ECO:0000256" key="1">
    <source>
        <dbReference type="SAM" id="MobiDB-lite"/>
    </source>
</evidence>
<name>A0A1R3JXS2_COCAP</name>
<dbReference type="AlphaFoldDB" id="A0A1R3JXS2"/>
<dbReference type="PROSITE" id="PS51257">
    <property type="entry name" value="PROKAR_LIPOPROTEIN"/>
    <property type="match status" value="1"/>
</dbReference>
<keyword evidence="2" id="KW-1133">Transmembrane helix</keyword>
<feature type="region of interest" description="Disordered" evidence="1">
    <location>
        <begin position="174"/>
        <end position="218"/>
    </location>
</feature>
<feature type="transmembrane region" description="Helical" evidence="2">
    <location>
        <begin position="68"/>
        <end position="84"/>
    </location>
</feature>
<reference evidence="3 4" key="1">
    <citation type="submission" date="2013-09" db="EMBL/GenBank/DDBJ databases">
        <title>Corchorus capsularis genome sequencing.</title>
        <authorList>
            <person name="Alam M."/>
            <person name="Haque M.S."/>
            <person name="Islam M.S."/>
            <person name="Emdad E.M."/>
            <person name="Islam M.M."/>
            <person name="Ahmed B."/>
            <person name="Halim A."/>
            <person name="Hossen Q.M.M."/>
            <person name="Hossain M.Z."/>
            <person name="Ahmed R."/>
            <person name="Khan M.M."/>
            <person name="Islam R."/>
            <person name="Rashid M.M."/>
            <person name="Khan S.A."/>
            <person name="Rahman M.S."/>
            <person name="Alam M."/>
        </authorList>
    </citation>
    <scope>NUCLEOTIDE SEQUENCE [LARGE SCALE GENOMIC DNA]</scope>
    <source>
        <strain evidence="4">cv. CVL-1</strain>
        <tissue evidence="3">Whole seedling</tissue>
    </source>
</reference>
<evidence type="ECO:0000313" key="4">
    <source>
        <dbReference type="Proteomes" id="UP000188268"/>
    </source>
</evidence>
<dbReference type="OrthoDB" id="10300880at2759"/>
<keyword evidence="2" id="KW-0472">Membrane</keyword>
<evidence type="ECO:0000313" key="3">
    <source>
        <dbReference type="EMBL" id="OMO99646.1"/>
    </source>
</evidence>
<comment type="caution">
    <text evidence="3">The sequence shown here is derived from an EMBL/GenBank/DDBJ whole genome shotgun (WGS) entry which is preliminary data.</text>
</comment>
<accession>A0A1R3JXS2</accession>
<dbReference type="OMA" id="WLTIMEI"/>
<feature type="transmembrane region" description="Helical" evidence="2">
    <location>
        <begin position="144"/>
        <end position="167"/>
    </location>
</feature>
<feature type="transmembrane region" description="Helical" evidence="2">
    <location>
        <begin position="16"/>
        <end position="34"/>
    </location>
</feature>
<dbReference type="EMBL" id="AWWV01006819">
    <property type="protein sequence ID" value="OMO99646.1"/>
    <property type="molecule type" value="Genomic_DNA"/>
</dbReference>
<keyword evidence="2" id="KW-0812">Transmembrane</keyword>
<protein>
    <submittedName>
        <fullName evidence="3">Uncharacterized protein</fullName>
    </submittedName>
</protein>
<dbReference type="Gramene" id="OMO99646">
    <property type="protein sequence ID" value="OMO99646"/>
    <property type="gene ID" value="CCACVL1_03696"/>
</dbReference>
<gene>
    <name evidence="3" type="ORF">CCACVL1_03696</name>
</gene>
<dbReference type="Proteomes" id="UP000188268">
    <property type="component" value="Unassembled WGS sequence"/>
</dbReference>
<organism evidence="3 4">
    <name type="scientific">Corchorus capsularis</name>
    <name type="common">Jute</name>
    <dbReference type="NCBI Taxonomy" id="210143"/>
    <lineage>
        <taxon>Eukaryota</taxon>
        <taxon>Viridiplantae</taxon>
        <taxon>Streptophyta</taxon>
        <taxon>Embryophyta</taxon>
        <taxon>Tracheophyta</taxon>
        <taxon>Spermatophyta</taxon>
        <taxon>Magnoliopsida</taxon>
        <taxon>eudicotyledons</taxon>
        <taxon>Gunneridae</taxon>
        <taxon>Pentapetalae</taxon>
        <taxon>rosids</taxon>
        <taxon>malvids</taxon>
        <taxon>Malvales</taxon>
        <taxon>Malvaceae</taxon>
        <taxon>Grewioideae</taxon>
        <taxon>Apeibeae</taxon>
        <taxon>Corchorus</taxon>
    </lineage>
</organism>
<feature type="transmembrane region" description="Helical" evidence="2">
    <location>
        <begin position="105"/>
        <end position="124"/>
    </location>
</feature>
<keyword evidence="4" id="KW-1185">Reference proteome</keyword>
<sequence length="218" mass="24703">MEHGRVEGPPSRRFLAAWYCFASLGFGGCWLTIMEIKMEGGKHRSDLWRTIFLYALDFGFLLPTAVGMGHVLIATYLGFYPSLAEKMDKRGIVRYKATTRRLPRWFTLAVSLLFWVLATLWWILLNKDWKEFVKNHTDNQVLTAYAHIIPLSFVLTAFMALAMFFCFNFSCKSHDDDPQPQPSSTAKVSPVSPQPQPSSTAKVSPVSDSDIESVQPKS</sequence>
<proteinExistence type="predicted"/>